<dbReference type="SMART" id="SM00028">
    <property type="entry name" value="TPR"/>
    <property type="match status" value="6"/>
</dbReference>
<accession>A0AAP0X9J0</accession>
<evidence type="ECO:0000256" key="2">
    <source>
        <dbReference type="SAM" id="MobiDB-lite"/>
    </source>
</evidence>
<feature type="compositionally biased region" description="Basic and acidic residues" evidence="2">
    <location>
        <begin position="183"/>
        <end position="195"/>
    </location>
</feature>
<organism evidence="3 4">
    <name type="scientific">Liquidambar formosana</name>
    <name type="common">Formosan gum</name>
    <dbReference type="NCBI Taxonomy" id="63359"/>
    <lineage>
        <taxon>Eukaryota</taxon>
        <taxon>Viridiplantae</taxon>
        <taxon>Streptophyta</taxon>
        <taxon>Embryophyta</taxon>
        <taxon>Tracheophyta</taxon>
        <taxon>Spermatophyta</taxon>
        <taxon>Magnoliopsida</taxon>
        <taxon>eudicotyledons</taxon>
        <taxon>Gunneridae</taxon>
        <taxon>Pentapetalae</taxon>
        <taxon>Saxifragales</taxon>
        <taxon>Altingiaceae</taxon>
        <taxon>Liquidambar</taxon>
    </lineage>
</organism>
<dbReference type="Gene3D" id="1.25.40.10">
    <property type="entry name" value="Tetratricopeptide repeat domain"/>
    <property type="match status" value="1"/>
</dbReference>
<keyword evidence="1" id="KW-0802">TPR repeat</keyword>
<feature type="compositionally biased region" description="Polar residues" evidence="2">
    <location>
        <begin position="103"/>
        <end position="125"/>
    </location>
</feature>
<protein>
    <submittedName>
        <fullName evidence="3">Uncharacterized protein</fullName>
    </submittedName>
</protein>
<reference evidence="3 4" key="1">
    <citation type="journal article" date="2024" name="Plant J.">
        <title>Genome sequences and population genomics reveal climatic adaptation and genomic divergence between two closely related sweetgum species.</title>
        <authorList>
            <person name="Xu W.Q."/>
            <person name="Ren C.Q."/>
            <person name="Zhang X.Y."/>
            <person name="Comes H.P."/>
            <person name="Liu X.H."/>
            <person name="Li Y.G."/>
            <person name="Kettle C.J."/>
            <person name="Jalonen R."/>
            <person name="Gaisberger H."/>
            <person name="Ma Y.Z."/>
            <person name="Qiu Y.X."/>
        </authorList>
    </citation>
    <scope>NUCLEOTIDE SEQUENCE [LARGE SCALE GENOMIC DNA]</scope>
    <source>
        <strain evidence="3">Hangzhou</strain>
    </source>
</reference>
<dbReference type="InterPro" id="IPR011990">
    <property type="entry name" value="TPR-like_helical_dom_sf"/>
</dbReference>
<dbReference type="PROSITE" id="PS50005">
    <property type="entry name" value="TPR"/>
    <property type="match status" value="1"/>
</dbReference>
<dbReference type="InterPro" id="IPR044534">
    <property type="entry name" value="TTL1-4"/>
</dbReference>
<feature type="region of interest" description="Disordered" evidence="2">
    <location>
        <begin position="1"/>
        <end position="210"/>
    </location>
</feature>
<sequence>MGLDTDRGALGSIRSVSSGKQKKRNNNVANAKGVLHKVSPVAGKGEAKIPISPSISSGSEDSRNSKYKNGGKRLSRSEAGNSKSIRNLNVNTGKGSTDGGESRTPSVKGNGISNVSPASLASSVCDSKKRQPDLRSASSNEGSPKSLRTDKTHFRGATPPKGGFLSKNLSFGNICKPSSNSIPERDPPNLKDGHVNENGSGVRGPVGSIVEPNQSKKHVLGLGKCNYGYGSIVRGVKNEDNTKSNCEVTSSENITEKQRCLIPKSAPHFGSVEELKNAGNEEYKRGCFMEAISFYNKAIALCPQNAVCHNNKAAALAGLGNVTEAVGECLEAIRHDPWYSRAHYRLGTLYIRLGRVDDAKWHFKLSGQDNGSEVMQQVQRLEGYLRNMRKAQNIEDWDHVLTESTLSIKAGADASNQVVSVKAEALLKLHRAKEALALLVAARDSEENRSRKAWIGSSCLLIIETQVNLYLGRFEEGVVAAEQAVYLDSNAESLMWLKNARGVADARKSGNEFFRAGKYLEACTIYSHGLQYVPTNSVLLCNRAACRSKLGQWELAIDDCNAALTTKPNYSKALLRRAHSYARLKRWEESLRDYSVLRKEMPGDRAIADSLLQVEMELKMAQGAWRLRTSSYKKWSV</sequence>
<feature type="repeat" description="TPR" evidence="1">
    <location>
        <begin position="272"/>
        <end position="305"/>
    </location>
</feature>
<keyword evidence="4" id="KW-1185">Reference proteome</keyword>
<dbReference type="EMBL" id="JBBPBK010000002">
    <property type="protein sequence ID" value="KAK9290605.1"/>
    <property type="molecule type" value="Genomic_DNA"/>
</dbReference>
<feature type="compositionally biased region" description="Polar residues" evidence="2">
    <location>
        <begin position="167"/>
        <end position="182"/>
    </location>
</feature>
<dbReference type="Pfam" id="PF13414">
    <property type="entry name" value="TPR_11"/>
    <property type="match status" value="1"/>
</dbReference>
<comment type="caution">
    <text evidence="3">The sequence shown here is derived from an EMBL/GenBank/DDBJ whole genome shotgun (WGS) entry which is preliminary data.</text>
</comment>
<dbReference type="SUPFAM" id="SSF48452">
    <property type="entry name" value="TPR-like"/>
    <property type="match status" value="2"/>
</dbReference>
<feature type="compositionally biased region" description="Basic residues" evidence="2">
    <location>
        <begin position="65"/>
        <end position="74"/>
    </location>
</feature>
<proteinExistence type="predicted"/>
<dbReference type="PANTHER" id="PTHR46050:SF11">
    <property type="entry name" value="THIOREDOXIN DOMAIN-CONTAINING PROTEIN"/>
    <property type="match status" value="1"/>
</dbReference>
<dbReference type="AlphaFoldDB" id="A0AAP0X9J0"/>
<dbReference type="PANTHER" id="PTHR46050">
    <property type="entry name" value="TPR REPEAT-CONTAINING THIOREDOXIN"/>
    <property type="match status" value="1"/>
</dbReference>
<evidence type="ECO:0000313" key="4">
    <source>
        <dbReference type="Proteomes" id="UP001415857"/>
    </source>
</evidence>
<gene>
    <name evidence="3" type="ORF">L1049_008776</name>
</gene>
<dbReference type="Proteomes" id="UP001415857">
    <property type="component" value="Unassembled WGS sequence"/>
</dbReference>
<dbReference type="GO" id="GO:0005737">
    <property type="term" value="C:cytoplasm"/>
    <property type="evidence" value="ECO:0007669"/>
    <property type="project" value="TreeGrafter"/>
</dbReference>
<evidence type="ECO:0000313" key="3">
    <source>
        <dbReference type="EMBL" id="KAK9290605.1"/>
    </source>
</evidence>
<feature type="compositionally biased region" description="Low complexity" evidence="2">
    <location>
        <begin position="49"/>
        <end position="59"/>
    </location>
</feature>
<feature type="compositionally biased region" description="Polar residues" evidence="2">
    <location>
        <begin position="78"/>
        <end position="95"/>
    </location>
</feature>
<evidence type="ECO:0000256" key="1">
    <source>
        <dbReference type="PROSITE-ProRule" id="PRU00339"/>
    </source>
</evidence>
<name>A0AAP0X9J0_LIQFO</name>
<dbReference type="InterPro" id="IPR019734">
    <property type="entry name" value="TPR_rpt"/>
</dbReference>